<dbReference type="Pfam" id="PF17912">
    <property type="entry name" value="OB_MalK"/>
    <property type="match status" value="1"/>
</dbReference>
<dbReference type="InterPro" id="IPR008995">
    <property type="entry name" value="Mo/tungstate-bd_C_term_dom"/>
</dbReference>
<dbReference type="CDD" id="cd03301">
    <property type="entry name" value="ABC_MalK_N"/>
    <property type="match status" value="1"/>
</dbReference>
<dbReference type="Pfam" id="PF00005">
    <property type="entry name" value="ABC_tran"/>
    <property type="match status" value="1"/>
</dbReference>
<dbReference type="NCBIfam" id="NF008653">
    <property type="entry name" value="PRK11650.1"/>
    <property type="match status" value="1"/>
</dbReference>
<dbReference type="InterPro" id="IPR047641">
    <property type="entry name" value="ABC_transpr_MalK/UgpC-like"/>
</dbReference>
<gene>
    <name evidence="6" type="ORF">C1O66_15735</name>
</gene>
<evidence type="ECO:0000259" key="5">
    <source>
        <dbReference type="PROSITE" id="PS50893"/>
    </source>
</evidence>
<dbReference type="Gene3D" id="2.40.50.140">
    <property type="entry name" value="Nucleic acid-binding proteins"/>
    <property type="match status" value="1"/>
</dbReference>
<dbReference type="EMBL" id="POSP01000003">
    <property type="protein sequence ID" value="PND38832.1"/>
    <property type="molecule type" value="Genomic_DNA"/>
</dbReference>
<dbReference type="FunFam" id="3.40.50.300:FF:000042">
    <property type="entry name" value="Maltose/maltodextrin ABC transporter, ATP-binding protein"/>
    <property type="match status" value="1"/>
</dbReference>
<sequence>MAHLSLKKIEKVYPNGFKAVHGVDLEVQDGEFMVFVGPSGCAKSTLLRMIAGLETISGGELQIGGRRVNDLAPKQRGIAMVFQNYALYPHMKVYDNLAFGLKLAGTPKAEVDQRVRQAAQLLEMEHLLDRYPKQLSGGQAQRVAVGRAIVKKPEVFLFDEPLSNLDAKLRASMRVRLTELHRTLRESGQPATVIYVTHDQVEAMTMGQRICVLKDGVIQQVDTPTALYDRPANAFVASFIGSPEMNILEAQLQAIGGDAGEDGLAVLLGGQRLPLPPAKAARLRGRAAAIKFGLRPEHISAQARPQGDSLAVPATLRFMEHMGSEVFVHLSIGDQPLTARVPADQLNGLADKRRGDSHLFHLQMACAHLFDADTGANLLL</sequence>
<organism evidence="6 7">
    <name type="scientific">Kinneretia aquatilis</name>
    <dbReference type="NCBI Taxonomy" id="2070761"/>
    <lineage>
        <taxon>Bacteria</taxon>
        <taxon>Pseudomonadati</taxon>
        <taxon>Pseudomonadota</taxon>
        <taxon>Betaproteobacteria</taxon>
        <taxon>Burkholderiales</taxon>
        <taxon>Sphaerotilaceae</taxon>
        <taxon>Roseateles</taxon>
    </lineage>
</organism>
<name>A0A2N8KZJ8_9BURK</name>
<evidence type="ECO:0000313" key="6">
    <source>
        <dbReference type="EMBL" id="PND38832.1"/>
    </source>
</evidence>
<reference evidence="6 7" key="1">
    <citation type="submission" date="2018-01" db="EMBL/GenBank/DDBJ databases">
        <title>Draft genome sequence of Paucibacter aquatile CR182 isolated from freshwater of the Nakdong River.</title>
        <authorList>
            <person name="Choi A."/>
            <person name="Chung E.J."/>
        </authorList>
    </citation>
    <scope>NUCLEOTIDE SEQUENCE [LARGE SCALE GENOMIC DNA]</scope>
    <source>
        <strain evidence="6 7">CR182</strain>
    </source>
</reference>
<proteinExistence type="predicted"/>
<evidence type="ECO:0000256" key="2">
    <source>
        <dbReference type="ARBA" id="ARBA00022475"/>
    </source>
</evidence>
<dbReference type="InterPro" id="IPR027417">
    <property type="entry name" value="P-loop_NTPase"/>
</dbReference>
<dbReference type="InterPro" id="IPR003439">
    <property type="entry name" value="ABC_transporter-like_ATP-bd"/>
</dbReference>
<dbReference type="GO" id="GO:0008643">
    <property type="term" value="P:carbohydrate transport"/>
    <property type="evidence" value="ECO:0007669"/>
    <property type="project" value="InterPro"/>
</dbReference>
<keyword evidence="7" id="KW-1185">Reference proteome</keyword>
<dbReference type="PROSITE" id="PS00211">
    <property type="entry name" value="ABC_TRANSPORTER_1"/>
    <property type="match status" value="1"/>
</dbReference>
<dbReference type="InterPro" id="IPR003593">
    <property type="entry name" value="AAA+_ATPase"/>
</dbReference>
<dbReference type="RefSeq" id="WP_102768749.1">
    <property type="nucleotide sequence ID" value="NZ_POSP01000003.1"/>
</dbReference>
<dbReference type="GO" id="GO:0005524">
    <property type="term" value="F:ATP binding"/>
    <property type="evidence" value="ECO:0007669"/>
    <property type="project" value="UniProtKB-KW"/>
</dbReference>
<dbReference type="SMART" id="SM00382">
    <property type="entry name" value="AAA"/>
    <property type="match status" value="1"/>
</dbReference>
<comment type="caution">
    <text evidence="6">The sequence shown here is derived from an EMBL/GenBank/DDBJ whole genome shotgun (WGS) entry which is preliminary data.</text>
</comment>
<dbReference type="Proteomes" id="UP000235916">
    <property type="component" value="Unassembled WGS sequence"/>
</dbReference>
<dbReference type="OrthoDB" id="5298774at2"/>
<keyword evidence="1" id="KW-0813">Transport</keyword>
<dbReference type="PANTHER" id="PTHR43875:SF1">
    <property type="entry name" value="OSMOPROTECTIVE COMPOUNDS UPTAKE ATP-BINDING PROTEIN GGTA"/>
    <property type="match status" value="1"/>
</dbReference>
<dbReference type="GO" id="GO:0055052">
    <property type="term" value="C:ATP-binding cassette (ABC) transporter complex, substrate-binding subunit-containing"/>
    <property type="evidence" value="ECO:0007669"/>
    <property type="project" value="TreeGrafter"/>
</dbReference>
<keyword evidence="3" id="KW-0547">Nucleotide-binding</keyword>
<evidence type="ECO:0000313" key="7">
    <source>
        <dbReference type="Proteomes" id="UP000235916"/>
    </source>
</evidence>
<dbReference type="GO" id="GO:0140359">
    <property type="term" value="F:ABC-type transporter activity"/>
    <property type="evidence" value="ECO:0007669"/>
    <property type="project" value="InterPro"/>
</dbReference>
<evidence type="ECO:0000256" key="3">
    <source>
        <dbReference type="ARBA" id="ARBA00022741"/>
    </source>
</evidence>
<keyword evidence="2" id="KW-0472">Membrane</keyword>
<dbReference type="InterPro" id="IPR017871">
    <property type="entry name" value="ABC_transporter-like_CS"/>
</dbReference>
<dbReference type="SUPFAM" id="SSF52540">
    <property type="entry name" value="P-loop containing nucleoside triphosphate hydrolases"/>
    <property type="match status" value="1"/>
</dbReference>
<dbReference type="PROSITE" id="PS50893">
    <property type="entry name" value="ABC_TRANSPORTER_2"/>
    <property type="match status" value="1"/>
</dbReference>
<evidence type="ECO:0000256" key="1">
    <source>
        <dbReference type="ARBA" id="ARBA00022448"/>
    </source>
</evidence>
<dbReference type="Gene3D" id="3.40.50.300">
    <property type="entry name" value="P-loop containing nucleotide triphosphate hydrolases"/>
    <property type="match status" value="1"/>
</dbReference>
<dbReference type="InterPro" id="IPR012340">
    <property type="entry name" value="NA-bd_OB-fold"/>
</dbReference>
<feature type="domain" description="ABC transporter" evidence="5">
    <location>
        <begin position="4"/>
        <end position="240"/>
    </location>
</feature>
<dbReference type="InterPro" id="IPR015855">
    <property type="entry name" value="ABC_transpr_MalK-like"/>
</dbReference>
<evidence type="ECO:0000256" key="4">
    <source>
        <dbReference type="ARBA" id="ARBA00022840"/>
    </source>
</evidence>
<dbReference type="SUPFAM" id="SSF50331">
    <property type="entry name" value="MOP-like"/>
    <property type="match status" value="1"/>
</dbReference>
<accession>A0A2N8KZJ8</accession>
<dbReference type="PANTHER" id="PTHR43875">
    <property type="entry name" value="MALTODEXTRIN IMPORT ATP-BINDING PROTEIN MSMX"/>
    <property type="match status" value="1"/>
</dbReference>
<dbReference type="Gene3D" id="2.40.50.100">
    <property type="match status" value="1"/>
</dbReference>
<dbReference type="InterPro" id="IPR040582">
    <property type="entry name" value="OB_MalK-like"/>
</dbReference>
<keyword evidence="2" id="KW-1003">Cell membrane</keyword>
<dbReference type="AlphaFoldDB" id="A0A2N8KZJ8"/>
<keyword evidence="4 6" id="KW-0067">ATP-binding</keyword>
<dbReference type="GO" id="GO:0016887">
    <property type="term" value="F:ATP hydrolysis activity"/>
    <property type="evidence" value="ECO:0007669"/>
    <property type="project" value="InterPro"/>
</dbReference>
<protein>
    <submittedName>
        <fullName evidence="6">Sugar ABC transporter ATP-binding protein</fullName>
    </submittedName>
</protein>